<dbReference type="GO" id="GO:0000166">
    <property type="term" value="F:nucleotide binding"/>
    <property type="evidence" value="ECO:0007669"/>
    <property type="project" value="InterPro"/>
</dbReference>
<dbReference type="PANTHER" id="PTHR43377:SF1">
    <property type="entry name" value="BILIVERDIN REDUCTASE A"/>
    <property type="match status" value="1"/>
</dbReference>
<feature type="non-terminal residue" evidence="3">
    <location>
        <position position="272"/>
    </location>
</feature>
<evidence type="ECO:0000259" key="2">
    <source>
        <dbReference type="Pfam" id="PF22725"/>
    </source>
</evidence>
<dbReference type="Gene3D" id="3.40.50.720">
    <property type="entry name" value="NAD(P)-binding Rossmann-like Domain"/>
    <property type="match status" value="1"/>
</dbReference>
<dbReference type="AlphaFoldDB" id="X0SZ17"/>
<organism evidence="3">
    <name type="scientific">marine sediment metagenome</name>
    <dbReference type="NCBI Taxonomy" id="412755"/>
    <lineage>
        <taxon>unclassified sequences</taxon>
        <taxon>metagenomes</taxon>
        <taxon>ecological metagenomes</taxon>
    </lineage>
</organism>
<dbReference type="PANTHER" id="PTHR43377">
    <property type="entry name" value="BILIVERDIN REDUCTASE A"/>
    <property type="match status" value="1"/>
</dbReference>
<name>X0SZ17_9ZZZZ</name>
<dbReference type="Pfam" id="PF01408">
    <property type="entry name" value="GFO_IDH_MocA"/>
    <property type="match status" value="1"/>
</dbReference>
<reference evidence="3" key="1">
    <citation type="journal article" date="2014" name="Front. Microbiol.">
        <title>High frequency of phylogenetically diverse reductive dehalogenase-homologous genes in deep subseafloor sedimentary metagenomes.</title>
        <authorList>
            <person name="Kawai M."/>
            <person name="Futagami T."/>
            <person name="Toyoda A."/>
            <person name="Takaki Y."/>
            <person name="Nishi S."/>
            <person name="Hori S."/>
            <person name="Arai W."/>
            <person name="Tsubouchi T."/>
            <person name="Morono Y."/>
            <person name="Uchiyama I."/>
            <person name="Ito T."/>
            <person name="Fujiyama A."/>
            <person name="Inagaki F."/>
            <person name="Takami H."/>
        </authorList>
    </citation>
    <scope>NUCLEOTIDE SEQUENCE</scope>
    <source>
        <strain evidence="3">Expedition CK06-06</strain>
    </source>
</reference>
<dbReference type="InterPro" id="IPR051450">
    <property type="entry name" value="Gfo/Idh/MocA_Oxidoreductases"/>
</dbReference>
<dbReference type="Pfam" id="PF22725">
    <property type="entry name" value="GFO_IDH_MocA_C3"/>
    <property type="match status" value="1"/>
</dbReference>
<accession>X0SZ17</accession>
<dbReference type="SUPFAM" id="SSF55347">
    <property type="entry name" value="Glyceraldehyde-3-phosphate dehydrogenase-like, C-terminal domain"/>
    <property type="match status" value="1"/>
</dbReference>
<dbReference type="InterPro" id="IPR036291">
    <property type="entry name" value="NAD(P)-bd_dom_sf"/>
</dbReference>
<evidence type="ECO:0000313" key="3">
    <source>
        <dbReference type="EMBL" id="GAF80381.1"/>
    </source>
</evidence>
<dbReference type="Gene3D" id="3.30.360.10">
    <property type="entry name" value="Dihydrodipicolinate Reductase, domain 2"/>
    <property type="match status" value="1"/>
</dbReference>
<dbReference type="InterPro" id="IPR055170">
    <property type="entry name" value="GFO_IDH_MocA-like_dom"/>
</dbReference>
<dbReference type="InterPro" id="IPR000683">
    <property type="entry name" value="Gfo/Idh/MocA-like_OxRdtase_N"/>
</dbReference>
<proteinExistence type="predicted"/>
<dbReference type="SUPFAM" id="SSF51735">
    <property type="entry name" value="NAD(P)-binding Rossmann-fold domains"/>
    <property type="match status" value="1"/>
</dbReference>
<gene>
    <name evidence="3" type="ORF">S01H1_06338</name>
</gene>
<protein>
    <submittedName>
        <fullName evidence="3">Uncharacterized protein</fullName>
    </submittedName>
</protein>
<feature type="domain" description="GFO/IDH/MocA-like oxidoreductase" evidence="2">
    <location>
        <begin position="141"/>
        <end position="248"/>
    </location>
</feature>
<dbReference type="EMBL" id="BARS01003278">
    <property type="protein sequence ID" value="GAF80381.1"/>
    <property type="molecule type" value="Genomic_DNA"/>
</dbReference>
<feature type="domain" description="Gfo/Idh/MocA-like oxidoreductase N-terminal" evidence="1">
    <location>
        <begin position="12"/>
        <end position="130"/>
    </location>
</feature>
<evidence type="ECO:0000259" key="1">
    <source>
        <dbReference type="Pfam" id="PF01408"/>
    </source>
</evidence>
<sequence>MNTIGCEKMDTLNIAVVGVGSWGKNHARVFKEIEFTNLVGIYDLDKKRAEELAKEHGAECYSNLEKMLKSEEIDAISIASPTSTHAEIALMAIENGKHVLIEKPMTSNVEEAEKILDAEKKSNVLVSVGFIERFNPIVSRSKRLIENEELGELVLISARRLGPYWPDRLKDVDVIRDVSIHDIDIFRHLIAKDPISVYARGGKLRHAYFDYAEILLDFGKGVTGFIESNYLTPHKLRKLMLTCEKGVVEADYISQEYLIEDEEWVRNKKMQW</sequence>
<comment type="caution">
    <text evidence="3">The sequence shown here is derived from an EMBL/GenBank/DDBJ whole genome shotgun (WGS) entry which is preliminary data.</text>
</comment>